<comment type="caution">
    <text evidence="1">The sequence shown here is derived from an EMBL/GenBank/DDBJ whole genome shotgun (WGS) entry which is preliminary data.</text>
</comment>
<dbReference type="Pfam" id="PF08282">
    <property type="entry name" value="Hydrolase_3"/>
    <property type="match status" value="1"/>
</dbReference>
<dbReference type="InterPro" id="IPR036412">
    <property type="entry name" value="HAD-like_sf"/>
</dbReference>
<keyword evidence="2" id="KW-1185">Reference proteome</keyword>
<protein>
    <submittedName>
        <fullName evidence="1">HAD hydrolase family protein</fullName>
    </submittedName>
</protein>
<dbReference type="EMBL" id="JAMXLY010000003">
    <property type="protein sequence ID" value="MCO6024525.1"/>
    <property type="molecule type" value="Genomic_DNA"/>
</dbReference>
<accession>A0ABT1BTW6</accession>
<dbReference type="Gene3D" id="3.40.50.1000">
    <property type="entry name" value="HAD superfamily/HAD-like"/>
    <property type="match status" value="1"/>
</dbReference>
<dbReference type="SUPFAM" id="SSF56784">
    <property type="entry name" value="HAD-like"/>
    <property type="match status" value="1"/>
</dbReference>
<evidence type="ECO:0000313" key="1">
    <source>
        <dbReference type="EMBL" id="MCO6024525.1"/>
    </source>
</evidence>
<dbReference type="InterPro" id="IPR023214">
    <property type="entry name" value="HAD_sf"/>
</dbReference>
<dbReference type="RefSeq" id="WP_252759889.1">
    <property type="nucleotide sequence ID" value="NZ_JAMXLY010000003.1"/>
</dbReference>
<gene>
    <name evidence="1" type="ORF">NG821_01470</name>
</gene>
<keyword evidence="1" id="KW-0378">Hydrolase</keyword>
<reference evidence="1 2" key="1">
    <citation type="submission" date="2022-06" db="EMBL/GenBank/DDBJ databases">
        <title>A taxonomic note on the genus Prevotella: Description of four novel genera and emended description of the genera Hallella and Xylanibacter.</title>
        <authorList>
            <person name="Hitch T.C.A."/>
        </authorList>
    </citation>
    <scope>NUCLEOTIDE SEQUENCE [LARGE SCALE GENOMIC DNA]</scope>
    <source>
        <strain evidence="1 2">DSM 100619</strain>
    </source>
</reference>
<sequence>MDNFTFQYAHISSFFISANIRKYLANIIELYVKNMPYLYSVKRLIFGGMNNKPITLIASDMNGTLLDLKGILNPEFFTAFEDLSSEDIMFAAASDRQYYNLLKLFTLIKDKVIFIAENRTYVLFNSQELPIVDVLIEKAREVIREVRGIEGAYPVLCGKNKVYIEDCHPDFVKQAYTYYGKCDIVPDLMNVTDDRFLKIAVYDFRGSAINSYPVFLKL</sequence>
<proteinExistence type="predicted"/>
<dbReference type="Proteomes" id="UP001204015">
    <property type="component" value="Unassembled WGS sequence"/>
</dbReference>
<dbReference type="GO" id="GO:0016787">
    <property type="term" value="F:hydrolase activity"/>
    <property type="evidence" value="ECO:0007669"/>
    <property type="project" value="UniProtKB-KW"/>
</dbReference>
<dbReference type="Gene3D" id="3.30.1240.10">
    <property type="match status" value="1"/>
</dbReference>
<name>A0ABT1BTW6_9BACT</name>
<evidence type="ECO:0000313" key="2">
    <source>
        <dbReference type="Proteomes" id="UP001204015"/>
    </source>
</evidence>
<organism evidence="1 2">
    <name type="scientific">Segatella cerevisiae</name>
    <dbReference type="NCBI Taxonomy" id="2053716"/>
    <lineage>
        <taxon>Bacteria</taxon>
        <taxon>Pseudomonadati</taxon>
        <taxon>Bacteroidota</taxon>
        <taxon>Bacteroidia</taxon>
        <taxon>Bacteroidales</taxon>
        <taxon>Prevotellaceae</taxon>
        <taxon>Segatella</taxon>
    </lineage>
</organism>